<keyword evidence="3" id="KW-1185">Reference proteome</keyword>
<evidence type="ECO:0000313" key="3">
    <source>
        <dbReference type="Proteomes" id="UP000020492"/>
    </source>
</evidence>
<proteinExistence type="predicted"/>
<sequence length="80" mass="8725">MKYVLKTELNGEPILDGLFDGLGVILHGQVVTPAYPAQEEALKADPRFKVYREPGVTEEAKVGSKAETETKKPTPAAKEK</sequence>
<comment type="caution">
    <text evidence="2">The sequence shown here is derived from an EMBL/GenBank/DDBJ whole genome shotgun (WGS) entry which is preliminary data.</text>
</comment>
<feature type="compositionally biased region" description="Basic and acidic residues" evidence="1">
    <location>
        <begin position="58"/>
        <end position="80"/>
    </location>
</feature>
<dbReference type="EMBL" id="JHAC01000013">
    <property type="protein sequence ID" value="EYB68931.1"/>
    <property type="molecule type" value="Genomic_DNA"/>
</dbReference>
<dbReference type="AlphaFoldDB" id="A0A016QSF9"/>
<gene>
    <name evidence="2" type="ORF">DEIPH_ctg013orf0037</name>
</gene>
<accession>A0A016QSF9</accession>
<dbReference type="STRING" id="1476583.DEIPH_ctg013orf0037"/>
<organism evidence="2 3">
    <name type="scientific">Deinococcus phoenicis</name>
    <dbReference type="NCBI Taxonomy" id="1476583"/>
    <lineage>
        <taxon>Bacteria</taxon>
        <taxon>Thermotogati</taxon>
        <taxon>Deinococcota</taxon>
        <taxon>Deinococci</taxon>
        <taxon>Deinococcales</taxon>
        <taxon>Deinococcaceae</taxon>
        <taxon>Deinococcus</taxon>
    </lineage>
</organism>
<dbReference type="PATRIC" id="fig|1476583.3.peg.970"/>
<protein>
    <submittedName>
        <fullName evidence="2">Uncharacterized protein</fullName>
    </submittedName>
</protein>
<feature type="region of interest" description="Disordered" evidence="1">
    <location>
        <begin position="54"/>
        <end position="80"/>
    </location>
</feature>
<dbReference type="Proteomes" id="UP000020492">
    <property type="component" value="Unassembled WGS sequence"/>
</dbReference>
<evidence type="ECO:0000256" key="1">
    <source>
        <dbReference type="SAM" id="MobiDB-lite"/>
    </source>
</evidence>
<evidence type="ECO:0000313" key="2">
    <source>
        <dbReference type="EMBL" id="EYB68931.1"/>
    </source>
</evidence>
<reference evidence="2 3" key="1">
    <citation type="submission" date="2014-03" db="EMBL/GenBank/DDBJ databases">
        <title>Draft genome sequence of Deinococcus phoenicis 1P10ME.</title>
        <authorList>
            <person name="Stepanov V.G."/>
            <person name="Vaishampayan P."/>
            <person name="Venkateswaran K."/>
            <person name="Fox G.E."/>
        </authorList>
    </citation>
    <scope>NUCLEOTIDE SEQUENCE [LARGE SCALE GENOMIC DNA]</scope>
    <source>
        <strain evidence="2 3">1P10ME</strain>
    </source>
</reference>
<name>A0A016QSF9_9DEIO</name>
<dbReference type="RefSeq" id="WP_034354737.1">
    <property type="nucleotide sequence ID" value="NZ_JHAC01000013.1"/>
</dbReference>